<organism evidence="1 2">
    <name type="scientific">Clostridium tagluense</name>
    <dbReference type="NCBI Taxonomy" id="360422"/>
    <lineage>
        <taxon>Bacteria</taxon>
        <taxon>Bacillati</taxon>
        <taxon>Bacillota</taxon>
        <taxon>Clostridia</taxon>
        <taxon>Eubacteriales</taxon>
        <taxon>Clostridiaceae</taxon>
        <taxon>Clostridium</taxon>
    </lineage>
</organism>
<dbReference type="EMBL" id="BHYK01000029">
    <property type="protein sequence ID" value="GCD12247.1"/>
    <property type="molecule type" value="Genomic_DNA"/>
</dbReference>
<dbReference type="AlphaFoldDB" id="A0A401URU5"/>
<sequence length="53" mass="6457">MLIDTYVGLKDDYKKYDLYCPTIVQESEEIMIHKKIDINKMEPFKKFTLERLK</sequence>
<evidence type="ECO:0000313" key="2">
    <source>
        <dbReference type="Proteomes" id="UP000287872"/>
    </source>
</evidence>
<accession>A0A401URU5</accession>
<dbReference type="Proteomes" id="UP000287872">
    <property type="component" value="Unassembled WGS sequence"/>
</dbReference>
<comment type="caution">
    <text evidence="1">The sequence shown here is derived from an EMBL/GenBank/DDBJ whole genome shotgun (WGS) entry which is preliminary data.</text>
</comment>
<gene>
    <name evidence="1" type="ORF">Ctaglu_38700</name>
</gene>
<protein>
    <submittedName>
        <fullName evidence="1">Uncharacterized protein</fullName>
    </submittedName>
</protein>
<proteinExistence type="predicted"/>
<name>A0A401URU5_9CLOT</name>
<reference evidence="1 2" key="1">
    <citation type="submission" date="2018-11" db="EMBL/GenBank/DDBJ databases">
        <title>Genome sequencing and assembly of Clostridium tagluense strain A121.</title>
        <authorList>
            <person name="Murakami T."/>
            <person name="Segawa T."/>
            <person name="Shcherbakova V.A."/>
            <person name="Mori H."/>
            <person name="Yoshimura Y."/>
        </authorList>
    </citation>
    <scope>NUCLEOTIDE SEQUENCE [LARGE SCALE GENOMIC DNA]</scope>
    <source>
        <strain evidence="1 2">A121</strain>
    </source>
</reference>
<dbReference type="RefSeq" id="WP_185732830.1">
    <property type="nucleotide sequence ID" value="NZ_BHYK01000029.1"/>
</dbReference>
<evidence type="ECO:0000313" key="1">
    <source>
        <dbReference type="EMBL" id="GCD12247.1"/>
    </source>
</evidence>
<keyword evidence="2" id="KW-1185">Reference proteome</keyword>